<name>A0A183GL83_HELPZ</name>
<gene>
    <name evidence="3" type="ORF">HPBE_LOCUS23452</name>
</gene>
<feature type="region of interest" description="Disordered" evidence="1">
    <location>
        <begin position="175"/>
        <end position="211"/>
    </location>
</feature>
<evidence type="ECO:0000313" key="4">
    <source>
        <dbReference type="Proteomes" id="UP000050761"/>
    </source>
</evidence>
<keyword evidence="2" id="KW-1133">Transmembrane helix</keyword>
<dbReference type="Pfam" id="PF17618">
    <property type="entry name" value="SL4P"/>
    <property type="match status" value="3"/>
</dbReference>
<dbReference type="OrthoDB" id="5847328at2759"/>
<reference evidence="3 4" key="1">
    <citation type="submission" date="2018-11" db="EMBL/GenBank/DDBJ databases">
        <authorList>
            <consortium name="Pathogen Informatics"/>
        </authorList>
    </citation>
    <scope>NUCLEOTIDE SEQUENCE [LARGE SCALE GENOMIC DNA]</scope>
</reference>
<dbReference type="WBParaSite" id="HPBE_0002345301-mRNA-1">
    <property type="protein sequence ID" value="HPBE_0002345301-mRNA-1"/>
    <property type="gene ID" value="HPBE_0002345301"/>
</dbReference>
<protein>
    <submittedName>
        <fullName evidence="5">Ubiquitin-like domain-containing protein</fullName>
    </submittedName>
</protein>
<feature type="region of interest" description="Disordered" evidence="1">
    <location>
        <begin position="1"/>
        <end position="20"/>
    </location>
</feature>
<keyword evidence="2" id="KW-0812">Transmembrane</keyword>
<evidence type="ECO:0000313" key="5">
    <source>
        <dbReference type="WBParaSite" id="HPBE_0002345301-mRNA-1"/>
    </source>
</evidence>
<accession>A0A183GL83</accession>
<accession>A0A3P8GXE3</accession>
<evidence type="ECO:0000256" key="1">
    <source>
        <dbReference type="SAM" id="MobiDB-lite"/>
    </source>
</evidence>
<evidence type="ECO:0000256" key="2">
    <source>
        <dbReference type="SAM" id="Phobius"/>
    </source>
</evidence>
<sequence length="461" mass="52932">MAEPSPAEAGESTEQRPAEGCRTVHVTVTTRYPALFSIRYRDQLELYEKFKRKLKKLGIPRDQLYWMDYKGDRQWVDGFDDFAFCAHAMSDVYCFPHVTLYAAALREELETSGGRHPKQRKSRRRSPNILQQIRVSAAVLAVVAMVTGVMVLPPFFSFRKLLLYRSHSDPISDIHLRPSTMSQQSVHAEESTELPSSEPAKVTVEQPTAGDENSLAVKVHLHTPTTFTISYNDNNELYWKFEEKLRKLGLARDKVRLIYSETGQRLPIRNIYDMDLISSVGPTIQLYAPAPAENEIQKEGKRSRSPDGLHVAKFTLRQHSIPQFAVTYKNKDELYRGFIESLEKLQISPDTLYYIREDVDELAQVKDADELMAFARGQSFVSLYSRSEAEYEISFERMHTPAVPPPHMGILHRIPQHEPEVEGRLTDVQRKLADIIAITSGTVYRRYNFAQECYLGHFSRI</sequence>
<proteinExistence type="predicted"/>
<dbReference type="InterPro" id="IPR035127">
    <property type="entry name" value="SL4P"/>
</dbReference>
<keyword evidence="2" id="KW-0472">Membrane</keyword>
<feature type="transmembrane region" description="Helical" evidence="2">
    <location>
        <begin position="133"/>
        <end position="156"/>
    </location>
</feature>
<dbReference type="AlphaFoldDB" id="A0A183GL83"/>
<dbReference type="Proteomes" id="UP000050761">
    <property type="component" value="Unassembled WGS sequence"/>
</dbReference>
<organism evidence="4 5">
    <name type="scientific">Heligmosomoides polygyrus</name>
    <name type="common">Parasitic roundworm</name>
    <dbReference type="NCBI Taxonomy" id="6339"/>
    <lineage>
        <taxon>Eukaryota</taxon>
        <taxon>Metazoa</taxon>
        <taxon>Ecdysozoa</taxon>
        <taxon>Nematoda</taxon>
        <taxon>Chromadorea</taxon>
        <taxon>Rhabditida</taxon>
        <taxon>Rhabditina</taxon>
        <taxon>Rhabditomorpha</taxon>
        <taxon>Strongyloidea</taxon>
        <taxon>Heligmosomidae</taxon>
        <taxon>Heligmosomoides</taxon>
    </lineage>
</organism>
<reference evidence="5" key="2">
    <citation type="submission" date="2019-09" db="UniProtKB">
        <authorList>
            <consortium name="WormBaseParasite"/>
        </authorList>
    </citation>
    <scope>IDENTIFICATION</scope>
</reference>
<dbReference type="EMBL" id="UZAH01035077">
    <property type="protein sequence ID" value="VDP38883.1"/>
    <property type="molecule type" value="Genomic_DNA"/>
</dbReference>
<evidence type="ECO:0000313" key="3">
    <source>
        <dbReference type="EMBL" id="VDP38883.1"/>
    </source>
</evidence>
<keyword evidence="4" id="KW-1185">Reference proteome</keyword>